<comment type="caution">
    <text evidence="2">The sequence shown here is derived from an EMBL/GenBank/DDBJ whole genome shotgun (WGS) entry which is preliminary data.</text>
</comment>
<sequence>MSAQHIEAIQRRRKITFDKKHKKRTLRLGIMVMLQDARKLDFPGKFHEMWVEERSAVCRVFCVRAKEGERGRKESKVGLILHEVQGPNRAPAFLRQGEGSGAKGGGEERTAHG</sequence>
<protein>
    <submittedName>
        <fullName evidence="2">Uncharacterized protein</fullName>
    </submittedName>
</protein>
<evidence type="ECO:0000313" key="2">
    <source>
        <dbReference type="EMBL" id="OAE34845.1"/>
    </source>
</evidence>
<evidence type="ECO:0000256" key="1">
    <source>
        <dbReference type="SAM" id="MobiDB-lite"/>
    </source>
</evidence>
<dbReference type="Proteomes" id="UP000077202">
    <property type="component" value="Unassembled WGS sequence"/>
</dbReference>
<evidence type="ECO:0000313" key="3">
    <source>
        <dbReference type="Proteomes" id="UP000077202"/>
    </source>
</evidence>
<dbReference type="AlphaFoldDB" id="A0A176WQP4"/>
<feature type="region of interest" description="Disordered" evidence="1">
    <location>
        <begin position="90"/>
        <end position="113"/>
    </location>
</feature>
<gene>
    <name evidence="2" type="ORF">AXG93_2528s2130</name>
</gene>
<organism evidence="2 3">
    <name type="scientific">Marchantia polymorpha subsp. ruderalis</name>
    <dbReference type="NCBI Taxonomy" id="1480154"/>
    <lineage>
        <taxon>Eukaryota</taxon>
        <taxon>Viridiplantae</taxon>
        <taxon>Streptophyta</taxon>
        <taxon>Embryophyta</taxon>
        <taxon>Marchantiophyta</taxon>
        <taxon>Marchantiopsida</taxon>
        <taxon>Marchantiidae</taxon>
        <taxon>Marchantiales</taxon>
        <taxon>Marchantiaceae</taxon>
        <taxon>Marchantia</taxon>
    </lineage>
</organism>
<accession>A0A176WQP4</accession>
<reference evidence="2" key="1">
    <citation type="submission" date="2016-03" db="EMBL/GenBank/DDBJ databases">
        <title>Mechanisms controlling the formation of the plant cell surface in tip-growing cells are functionally conserved among land plants.</title>
        <authorList>
            <person name="Honkanen S."/>
            <person name="Jones V.A."/>
            <person name="Morieri G."/>
            <person name="Champion C."/>
            <person name="Hetherington A.J."/>
            <person name="Kelly S."/>
            <person name="Saint-Marcoux D."/>
            <person name="Proust H."/>
            <person name="Prescott H."/>
            <person name="Dolan L."/>
        </authorList>
    </citation>
    <scope>NUCLEOTIDE SEQUENCE [LARGE SCALE GENOMIC DNA]</scope>
    <source>
        <tissue evidence="2">Whole gametophyte</tissue>
    </source>
</reference>
<dbReference type="EMBL" id="LVLJ01000312">
    <property type="protein sequence ID" value="OAE34845.1"/>
    <property type="molecule type" value="Genomic_DNA"/>
</dbReference>
<proteinExistence type="predicted"/>
<keyword evidence="3" id="KW-1185">Reference proteome</keyword>
<name>A0A176WQP4_MARPO</name>